<protein>
    <submittedName>
        <fullName evidence="1">Putative sugar transferase</fullName>
    </submittedName>
</protein>
<dbReference type="KEGG" id="hty:BN2458_PEG1760"/>
<dbReference type="AlphaFoldDB" id="A0A0S4PWI3"/>
<keyword evidence="1" id="KW-0808">Transferase</keyword>
<accession>A0A0S4PWI3</accession>
<proteinExistence type="predicted"/>
<name>A0A0S4PWI3_9HELI</name>
<dbReference type="EMBL" id="LN907858">
    <property type="protein sequence ID" value="CUU40643.1"/>
    <property type="molecule type" value="Genomic_DNA"/>
</dbReference>
<dbReference type="Proteomes" id="UP000064525">
    <property type="component" value="Chromosome I"/>
</dbReference>
<organism evidence="1 2">
    <name type="scientific">Helicobacter typhlonius</name>
    <dbReference type="NCBI Taxonomy" id="76936"/>
    <lineage>
        <taxon>Bacteria</taxon>
        <taxon>Pseudomonadati</taxon>
        <taxon>Campylobacterota</taxon>
        <taxon>Epsilonproteobacteria</taxon>
        <taxon>Campylobacterales</taxon>
        <taxon>Helicobacteraceae</taxon>
        <taxon>Helicobacter</taxon>
    </lineage>
</organism>
<dbReference type="PATRIC" id="fig|76936.10.peg.1717"/>
<gene>
    <name evidence="1" type="ORF">BN2458_PEG1760</name>
</gene>
<sequence>MGGGEQPYSLKQIDSNILGIYKETNPQDSLQSNPTHRTTQIRNRTYLDSILSPQSPLFQSIDLLTDTLFATNTCPYLPKLYGIYKSIDEIDFSQLPQSFVLKTNHDCGGVVIVPDKDVFLADSKILTQSTQKLTEHLKINYYTMYREWHYKDIEPRIFAEELLGEDLHDFRFHCFGGVPQFIQVANTTHTRNTLFDTQWNVLDITYLNPPSEIPPAKPESLRDMCAIAKCLSTPFKYVRVDLYCIQNRIFAGELTFTPNGGAARFEPYRYDRIFGEMWQ</sequence>
<reference evidence="2" key="1">
    <citation type="submission" date="2015-11" db="EMBL/GenBank/DDBJ databases">
        <authorList>
            <person name="Anvar S.Y."/>
        </authorList>
    </citation>
    <scope>NUCLEOTIDE SEQUENCE [LARGE SCALE GENOMIC DNA]</scope>
</reference>
<evidence type="ECO:0000313" key="1">
    <source>
        <dbReference type="EMBL" id="CUU40643.1"/>
    </source>
</evidence>
<dbReference type="GO" id="GO:0016740">
    <property type="term" value="F:transferase activity"/>
    <property type="evidence" value="ECO:0007669"/>
    <property type="project" value="UniProtKB-KW"/>
</dbReference>
<evidence type="ECO:0000313" key="2">
    <source>
        <dbReference type="Proteomes" id="UP000064525"/>
    </source>
</evidence>
<dbReference type="Pfam" id="PF14305">
    <property type="entry name" value="ATPgrasp_TupA"/>
    <property type="match status" value="1"/>
</dbReference>
<dbReference type="RefSeq" id="WP_334085364.1">
    <property type="nucleotide sequence ID" value="NZ_CARJTN010000021.1"/>
</dbReference>
<dbReference type="InterPro" id="IPR029465">
    <property type="entry name" value="ATPgrasp_TupA"/>
</dbReference>